<comment type="caution">
    <text evidence="8">The sequence shown here is derived from an EMBL/GenBank/DDBJ whole genome shotgun (WGS) entry which is preliminary data.</text>
</comment>
<keyword evidence="6" id="KW-0326">Glycosidase</keyword>
<name>A0A918Q9P5_9ACTN</name>
<accession>A0A918Q9P5</accession>
<evidence type="ECO:0000256" key="4">
    <source>
        <dbReference type="ARBA" id="ARBA00022801"/>
    </source>
</evidence>
<dbReference type="InterPro" id="IPR009939">
    <property type="entry name" value="Chitosanase_fungal"/>
</dbReference>
<evidence type="ECO:0000313" key="9">
    <source>
        <dbReference type="Proteomes" id="UP000622166"/>
    </source>
</evidence>
<evidence type="ECO:0000256" key="3">
    <source>
        <dbReference type="ARBA" id="ARBA00022729"/>
    </source>
</evidence>
<dbReference type="Proteomes" id="UP000622166">
    <property type="component" value="Unassembled WGS sequence"/>
</dbReference>
<dbReference type="GO" id="GO:0016977">
    <property type="term" value="F:chitosanase activity"/>
    <property type="evidence" value="ECO:0007669"/>
    <property type="project" value="InterPro"/>
</dbReference>
<organism evidence="8 9">
    <name type="scientific">Streptomyces poonensis</name>
    <dbReference type="NCBI Taxonomy" id="68255"/>
    <lineage>
        <taxon>Bacteria</taxon>
        <taxon>Bacillati</taxon>
        <taxon>Actinomycetota</taxon>
        <taxon>Actinomycetes</taxon>
        <taxon>Kitasatosporales</taxon>
        <taxon>Streptomycetaceae</taxon>
        <taxon>Streptomyces</taxon>
    </lineage>
</organism>
<proteinExistence type="predicted"/>
<evidence type="ECO:0000256" key="6">
    <source>
        <dbReference type="ARBA" id="ARBA00023295"/>
    </source>
</evidence>
<keyword evidence="7" id="KW-0624">Polysaccharide degradation</keyword>
<evidence type="ECO:0008006" key="10">
    <source>
        <dbReference type="Google" id="ProtNLM"/>
    </source>
</evidence>
<keyword evidence="3" id="KW-0732">Signal</keyword>
<evidence type="ECO:0000256" key="5">
    <source>
        <dbReference type="ARBA" id="ARBA00023277"/>
    </source>
</evidence>
<keyword evidence="9" id="KW-1185">Reference proteome</keyword>
<dbReference type="PANTHER" id="PTHR42061:SF6">
    <property type="entry name" value="ENDO-CHITOSANASE"/>
    <property type="match status" value="1"/>
</dbReference>
<dbReference type="AlphaFoldDB" id="A0A918Q9P5"/>
<evidence type="ECO:0000256" key="1">
    <source>
        <dbReference type="ARBA" id="ARBA00004613"/>
    </source>
</evidence>
<reference evidence="8" key="2">
    <citation type="submission" date="2020-09" db="EMBL/GenBank/DDBJ databases">
        <authorList>
            <person name="Sun Q."/>
            <person name="Ohkuma M."/>
        </authorList>
    </citation>
    <scope>NUCLEOTIDE SEQUENCE</scope>
    <source>
        <strain evidence="8">JCM 4815</strain>
    </source>
</reference>
<evidence type="ECO:0000256" key="2">
    <source>
        <dbReference type="ARBA" id="ARBA00022525"/>
    </source>
</evidence>
<dbReference type="GO" id="GO:0000272">
    <property type="term" value="P:polysaccharide catabolic process"/>
    <property type="evidence" value="ECO:0007669"/>
    <property type="project" value="UniProtKB-KW"/>
</dbReference>
<evidence type="ECO:0000313" key="8">
    <source>
        <dbReference type="EMBL" id="GGZ37386.1"/>
    </source>
</evidence>
<sequence>MGYVTVDALGRGSPITRVQSLTLALAGAALLAAAPPQPTQPYDSVRAERAVRAAELLAGLGDCRPVSKGHFRSDRGARADIPVCGTRDVVFWKADMDIDCDGRAGPRCNGRTDPYYQPTTAFRQSDGRYLSAETLPFVVVPAPSGIWDHRAHGVRGGSVAAVVHRDRVQYAVVGDTGPRDVIGEASYATAEALGLSPDPRTGGARDGVTYIVFKNSRVTPIEDHRQAVDQGEALARAFLRRQ</sequence>
<reference evidence="8" key="1">
    <citation type="journal article" date="2014" name="Int. J. Syst. Evol. Microbiol.">
        <title>Complete genome sequence of Corynebacterium casei LMG S-19264T (=DSM 44701T), isolated from a smear-ripened cheese.</title>
        <authorList>
            <consortium name="US DOE Joint Genome Institute (JGI-PGF)"/>
            <person name="Walter F."/>
            <person name="Albersmeier A."/>
            <person name="Kalinowski J."/>
            <person name="Ruckert C."/>
        </authorList>
    </citation>
    <scope>NUCLEOTIDE SEQUENCE</scope>
    <source>
        <strain evidence="8">JCM 4815</strain>
    </source>
</reference>
<gene>
    <name evidence="8" type="ORF">GCM10010365_67630</name>
</gene>
<dbReference type="EMBL" id="BMVW01000020">
    <property type="protein sequence ID" value="GGZ37386.1"/>
    <property type="molecule type" value="Genomic_DNA"/>
</dbReference>
<keyword evidence="2" id="KW-0964">Secreted</keyword>
<dbReference type="PANTHER" id="PTHR42061">
    <property type="entry name" value="ENDO-CHITOSANASE"/>
    <property type="match status" value="1"/>
</dbReference>
<keyword evidence="5" id="KW-0119">Carbohydrate metabolism</keyword>
<comment type="subcellular location">
    <subcellularLocation>
        <location evidence="1">Secreted</location>
    </subcellularLocation>
</comment>
<dbReference type="Pfam" id="PF07335">
    <property type="entry name" value="Glyco_hydro_75"/>
    <property type="match status" value="1"/>
</dbReference>
<keyword evidence="4" id="KW-0378">Hydrolase</keyword>
<protein>
    <recommendedName>
        <fullName evidence="10">Secreted protein</fullName>
    </recommendedName>
</protein>
<dbReference type="GO" id="GO:0005576">
    <property type="term" value="C:extracellular region"/>
    <property type="evidence" value="ECO:0007669"/>
    <property type="project" value="UniProtKB-SubCell"/>
</dbReference>
<evidence type="ECO:0000256" key="7">
    <source>
        <dbReference type="ARBA" id="ARBA00023326"/>
    </source>
</evidence>